<keyword evidence="1" id="KW-0812">Transmembrane</keyword>
<proteinExistence type="predicted"/>
<feature type="transmembrane region" description="Helical" evidence="1">
    <location>
        <begin position="81"/>
        <end position="103"/>
    </location>
</feature>
<dbReference type="PANTHER" id="PTHR43373:SF1">
    <property type="entry name" value="NA(+)_H(+) ANTIPORTER SUBUNIT A"/>
    <property type="match status" value="1"/>
</dbReference>
<accession>A0A7G9Z184</accession>
<feature type="transmembrane region" description="Helical" evidence="1">
    <location>
        <begin position="6"/>
        <end position="26"/>
    </location>
</feature>
<feature type="transmembrane region" description="Helical" evidence="1">
    <location>
        <begin position="38"/>
        <end position="61"/>
    </location>
</feature>
<keyword evidence="1" id="KW-1133">Transmembrane helix</keyword>
<feature type="transmembrane region" description="Helical" evidence="1">
    <location>
        <begin position="115"/>
        <end position="142"/>
    </location>
</feature>
<evidence type="ECO:0000313" key="2">
    <source>
        <dbReference type="EMBL" id="QNO54018.1"/>
    </source>
</evidence>
<evidence type="ECO:0000256" key="1">
    <source>
        <dbReference type="SAM" id="Phobius"/>
    </source>
</evidence>
<sequence length="179" mass="19639">MAIVESIIPLLAISCPFICVFLILLFSKRPNIRESCTMLASIMQFLIVISMAPVIVAGNVIECPLFTIFTGLDFIFRVDAFGLIFAITSSFLWILVSSYSIGYMRSLREHAQTRYYACFALAIFGAVGIALSKNLITMYFFYEALTISTYPLVAHNGLAEWGTQARADGAGRGSTVCGS</sequence>
<dbReference type="InterPro" id="IPR050616">
    <property type="entry name" value="CPA3_Na-H_Antiporter_A"/>
</dbReference>
<dbReference type="AlphaFoldDB" id="A0A7G9Z184"/>
<gene>
    <name evidence="2" type="primary">ndhB</name>
    <name evidence="2" type="ORF">PGBGMHDC_00001</name>
</gene>
<reference evidence="2" key="1">
    <citation type="submission" date="2020-06" db="EMBL/GenBank/DDBJ databases">
        <title>Unique genomic features of the anaerobic methanotrophic archaea.</title>
        <authorList>
            <person name="Chadwick G.L."/>
            <person name="Skennerton C.T."/>
            <person name="Laso-Perez R."/>
            <person name="Leu A.O."/>
            <person name="Speth D.R."/>
            <person name="Yu H."/>
            <person name="Morgan-Lang C."/>
            <person name="Hatzenpichler R."/>
            <person name="Goudeau D."/>
            <person name="Malmstrom R."/>
            <person name="Brazelton W.J."/>
            <person name="Woyke T."/>
            <person name="Hallam S.J."/>
            <person name="Tyson G.W."/>
            <person name="Wegener G."/>
            <person name="Boetius A."/>
            <person name="Orphan V."/>
        </authorList>
    </citation>
    <scope>NUCLEOTIDE SEQUENCE</scope>
</reference>
<protein>
    <submittedName>
        <fullName evidence="2">NAD(P)H-quinone oxidoreductase subunit 2, chloroplastic</fullName>
    </submittedName>
</protein>
<name>A0A7G9Z184_9EURY</name>
<keyword evidence="1" id="KW-0472">Membrane</keyword>
<organism evidence="2">
    <name type="scientific">Candidatus Methanophagaceae archaeon ANME-1 ERB6</name>
    <dbReference type="NCBI Taxonomy" id="2759912"/>
    <lineage>
        <taxon>Archaea</taxon>
        <taxon>Methanobacteriati</taxon>
        <taxon>Methanobacteriota</taxon>
        <taxon>Stenosarchaea group</taxon>
        <taxon>Methanomicrobia</taxon>
        <taxon>Candidatus Methanophagales</taxon>
        <taxon>Candidatus Methanophagaceae</taxon>
    </lineage>
</organism>
<dbReference type="PANTHER" id="PTHR43373">
    <property type="entry name" value="NA(+)/H(+) ANTIPORTER SUBUNIT"/>
    <property type="match status" value="1"/>
</dbReference>
<dbReference type="EMBL" id="MT631558">
    <property type="protein sequence ID" value="QNO54018.1"/>
    <property type="molecule type" value="Genomic_DNA"/>
</dbReference>